<evidence type="ECO:0000259" key="8">
    <source>
        <dbReference type="Pfam" id="PF11618"/>
    </source>
</evidence>
<reference evidence="9" key="2">
    <citation type="journal article" date="2023" name="Microbiol Resour">
        <title>Decontamination and Annotation of the Draft Genome Sequence of the Oomycete Lagenidium giganteum ARSEF 373.</title>
        <authorList>
            <person name="Morgan W.R."/>
            <person name="Tartar A."/>
        </authorList>
    </citation>
    <scope>NUCLEOTIDE SEQUENCE</scope>
    <source>
        <strain evidence="9">ARSEF 373</strain>
    </source>
</reference>
<evidence type="ECO:0000313" key="9">
    <source>
        <dbReference type="EMBL" id="DAZ99220.1"/>
    </source>
</evidence>
<dbReference type="Gene3D" id="2.60.40.150">
    <property type="entry name" value="C2 domain"/>
    <property type="match status" value="1"/>
</dbReference>
<evidence type="ECO:0000256" key="7">
    <source>
        <dbReference type="SAM" id="MobiDB-lite"/>
    </source>
</evidence>
<feature type="coiled-coil region" evidence="6">
    <location>
        <begin position="52"/>
        <end position="110"/>
    </location>
</feature>
<dbReference type="Proteomes" id="UP001146120">
    <property type="component" value="Unassembled WGS sequence"/>
</dbReference>
<evidence type="ECO:0000256" key="1">
    <source>
        <dbReference type="ARBA" id="ARBA00004138"/>
    </source>
</evidence>
<accession>A0AAV2YYS2</accession>
<feature type="non-terminal residue" evidence="9">
    <location>
        <position position="716"/>
    </location>
</feature>
<evidence type="ECO:0000256" key="6">
    <source>
        <dbReference type="SAM" id="Coils"/>
    </source>
</evidence>
<proteinExistence type="inferred from homology"/>
<feature type="coiled-coil region" evidence="6">
    <location>
        <begin position="492"/>
        <end position="556"/>
    </location>
</feature>
<keyword evidence="10" id="KW-1185">Reference proteome</keyword>
<feature type="compositionally biased region" description="Polar residues" evidence="7">
    <location>
        <begin position="136"/>
        <end position="149"/>
    </location>
</feature>
<feature type="region of interest" description="Disordered" evidence="7">
    <location>
        <begin position="201"/>
        <end position="223"/>
    </location>
</feature>
<feature type="compositionally biased region" description="Polar residues" evidence="7">
    <location>
        <begin position="24"/>
        <end position="33"/>
    </location>
</feature>
<dbReference type="EMBL" id="DAKRPA010000087">
    <property type="protein sequence ID" value="DAZ99220.1"/>
    <property type="molecule type" value="Genomic_DNA"/>
</dbReference>
<dbReference type="GO" id="GO:0005856">
    <property type="term" value="C:cytoskeleton"/>
    <property type="evidence" value="ECO:0007669"/>
    <property type="project" value="UniProtKB-ARBA"/>
</dbReference>
<comment type="subcellular location">
    <subcellularLocation>
        <location evidence="1">Cell projection</location>
        <location evidence="1">Cilium</location>
    </subcellularLocation>
</comment>
<keyword evidence="4" id="KW-0969">Cilium</keyword>
<feature type="compositionally biased region" description="Polar residues" evidence="7">
    <location>
        <begin position="207"/>
        <end position="223"/>
    </location>
</feature>
<evidence type="ECO:0000256" key="2">
    <source>
        <dbReference type="ARBA" id="ARBA00006042"/>
    </source>
</evidence>
<keyword evidence="3 6" id="KW-0175">Coiled coil</keyword>
<evidence type="ECO:0000256" key="3">
    <source>
        <dbReference type="ARBA" id="ARBA00023054"/>
    </source>
</evidence>
<evidence type="ECO:0000256" key="5">
    <source>
        <dbReference type="ARBA" id="ARBA00023273"/>
    </source>
</evidence>
<reference evidence="9" key="1">
    <citation type="submission" date="2022-11" db="EMBL/GenBank/DDBJ databases">
        <authorList>
            <person name="Morgan W.R."/>
            <person name="Tartar A."/>
        </authorList>
    </citation>
    <scope>NUCLEOTIDE SEQUENCE</scope>
    <source>
        <strain evidence="9">ARSEF 373</strain>
    </source>
</reference>
<sequence>MMMAEHAVQAENASVGALKRSRNGGAQSRANEPTASAAISLQERFEHVLESNKRLQETLAATQVKLRKATVEALQNTNRHPNSPTTRAYIRELLDENHQLLSRYRELERRVTLENVRLLRKSTSGQAKVRLPRKNASAQTSESEENTSCAGDASRPGATDTTAEKWQVPPLVRELIDKLKTKLGALEVDLARLRQENELLRTRKDGSTSQENTGDQGNCGNTVTSRIMDDVSLTQRERQELEELVQDRSRQLTLLEAKFIQLESKAKSKSTLYKQTLARMEQLSEELFDARNKLAEQAHFLDHCADQKLQIESVQKELHVLRSENIKLNETITTLSSRPFDQISLDLQHKQIYIGQLEAEIGQLQEELERARSDLKVVKKLNISLRTRVSNLNKEMLKEAAAKTRALCESEEHKLEREISELKVRFYTTENEKPLMEAFGKALKEVQTRKRNETTAQATQFLDAVPANERTVIAQKEASCSCEIGLPSQRRIRRLERMRLEKVDELAKLMQQELNAQLSSMKLIHAKEISSLRKQNREWQQRADQYLNQIQQLQLDRGALLQHDRMAQLENSQAIESASHESKKNTETSVAVPPSLTNVLEIVFETLLFSNCDCSQSSGQLFLLCDFYDYETQISPIVSFHRTSSQNEVTIDFGITFKFYQTRDFFQSPAARVVRIELHSIETGTTRLIAIAHVSLETLYCSPNGSISMAAKLEDP</sequence>
<protein>
    <recommendedName>
        <fullName evidence="8">RPGR-interacting protein 1 first C2 domain-containing protein</fullName>
    </recommendedName>
</protein>
<organism evidence="9 10">
    <name type="scientific">Lagenidium giganteum</name>
    <dbReference type="NCBI Taxonomy" id="4803"/>
    <lineage>
        <taxon>Eukaryota</taxon>
        <taxon>Sar</taxon>
        <taxon>Stramenopiles</taxon>
        <taxon>Oomycota</taxon>
        <taxon>Peronosporomycetes</taxon>
        <taxon>Pythiales</taxon>
        <taxon>Pythiaceae</taxon>
    </lineage>
</organism>
<dbReference type="InterPro" id="IPR021656">
    <property type="entry name" value="C2-C2_1"/>
</dbReference>
<feature type="region of interest" description="Disordered" evidence="7">
    <location>
        <begin position="125"/>
        <end position="166"/>
    </location>
</feature>
<dbReference type="InterPro" id="IPR031139">
    <property type="entry name" value="RPGRIP1_fam"/>
</dbReference>
<dbReference type="Pfam" id="PF11618">
    <property type="entry name" value="C2-C2_1"/>
    <property type="match status" value="1"/>
</dbReference>
<dbReference type="PANTHER" id="PTHR14240">
    <property type="entry name" value="RETINITIS PIGMENTOSA GTPASE REGULATOR-INTERACTING PROTEIN"/>
    <property type="match status" value="1"/>
</dbReference>
<keyword evidence="5" id="KW-0966">Cell projection</keyword>
<comment type="similarity">
    <text evidence="2">Belongs to the RPGRIP1 family.</text>
</comment>
<evidence type="ECO:0000256" key="4">
    <source>
        <dbReference type="ARBA" id="ARBA00023069"/>
    </source>
</evidence>
<evidence type="ECO:0000313" key="10">
    <source>
        <dbReference type="Proteomes" id="UP001146120"/>
    </source>
</evidence>
<dbReference type="GO" id="GO:0005929">
    <property type="term" value="C:cilium"/>
    <property type="evidence" value="ECO:0007669"/>
    <property type="project" value="UniProtKB-SubCell"/>
</dbReference>
<name>A0AAV2YYS2_9STRA</name>
<feature type="domain" description="RPGR-interacting protein 1 first C2" evidence="8">
    <location>
        <begin position="598"/>
        <end position="713"/>
    </location>
</feature>
<dbReference type="AlphaFoldDB" id="A0AAV2YYS2"/>
<gene>
    <name evidence="9" type="ORF">N0F65_008087</name>
</gene>
<comment type="caution">
    <text evidence="9">The sequence shown here is derived from an EMBL/GenBank/DDBJ whole genome shotgun (WGS) entry which is preliminary data.</text>
</comment>
<feature type="region of interest" description="Disordered" evidence="7">
    <location>
        <begin position="1"/>
        <end position="33"/>
    </location>
</feature>
<dbReference type="SUPFAM" id="SSF49562">
    <property type="entry name" value="C2 domain (Calcium/lipid-binding domain, CaLB)"/>
    <property type="match status" value="1"/>
</dbReference>
<dbReference type="InterPro" id="IPR035892">
    <property type="entry name" value="C2_domain_sf"/>
</dbReference>